<proteinExistence type="predicted"/>
<evidence type="ECO:0000313" key="4">
    <source>
        <dbReference type="Proteomes" id="UP000248039"/>
    </source>
</evidence>
<feature type="transmembrane region" description="Helical" evidence="2">
    <location>
        <begin position="449"/>
        <end position="469"/>
    </location>
</feature>
<gene>
    <name evidence="3" type="ORF">C7C46_08140</name>
</gene>
<keyword evidence="2" id="KW-0472">Membrane</keyword>
<evidence type="ECO:0000313" key="3">
    <source>
        <dbReference type="EMBL" id="PYC84038.1"/>
    </source>
</evidence>
<keyword evidence="3" id="KW-0808">Transferase</keyword>
<feature type="transmembrane region" description="Helical" evidence="2">
    <location>
        <begin position="369"/>
        <end position="390"/>
    </location>
</feature>
<accession>A0A2V4NMU1</accession>
<feature type="transmembrane region" description="Helical" evidence="2">
    <location>
        <begin position="51"/>
        <end position="67"/>
    </location>
</feature>
<comment type="caution">
    <text evidence="3">The sequence shown here is derived from an EMBL/GenBank/DDBJ whole genome shotgun (WGS) entry which is preliminary data.</text>
</comment>
<keyword evidence="4" id="KW-1185">Reference proteome</keyword>
<keyword evidence="2" id="KW-1133">Transmembrane helix</keyword>
<evidence type="ECO:0000256" key="2">
    <source>
        <dbReference type="SAM" id="Phobius"/>
    </source>
</evidence>
<feature type="transmembrane region" description="Helical" evidence="2">
    <location>
        <begin position="424"/>
        <end position="442"/>
    </location>
</feature>
<feature type="transmembrane region" description="Helical" evidence="2">
    <location>
        <begin position="274"/>
        <end position="300"/>
    </location>
</feature>
<feature type="transmembrane region" description="Helical" evidence="2">
    <location>
        <begin position="189"/>
        <end position="212"/>
    </location>
</feature>
<feature type="transmembrane region" description="Helical" evidence="2">
    <location>
        <begin position="116"/>
        <end position="136"/>
    </location>
</feature>
<sequence length="608" mass="66246">MAAGPGARGRPARGGPAREGPAMTVQATVTPVPRRRTGTGRYRPPDGWQLWLPRLVLPAALGIWLLSLRRVRLERMGDLGLLQVLPVWFWFALALLTVGFLAALREPRLRPRWLAGYLLALVLMIHATPSLLYPALRYSWAWKHIAVVDAMLRHNGTVPNAQGLDIYNQWPGFFDLNALLLRVTGLHSALGYAAWAPVFFNALLLGPLLLLYRSITADRRVVWGGVWIFYSASWVGQDYFSPQAFAFLLYVSVLAVVVRRLQQRPAGGWPLPRLLVLLLLEFAIACSHQLTPLMLVSALLLLSLPRRNRRTVLPLLAGAVGFTVLWDSTVARPYLAANLHQLVHALSSPDANVFSGLAGLGAAAPGQVLVAWVDRGMSAGLFVLAVIAFWHRPWTRRTPLPLLALAPLLLLAANNYGGEMIFRAFLFSLPATAFLSAALLLAPAPRPRLRAAVVTVLLAAMLSGLLLGYDSKESMNRFAPDEVTAVRTTIDQAPPGSRIISVTSDLPGADRRYDEHTRVVFDQGTLAQRQELVRDPTAALQQAAANATGPVYLVLTRAQAAECYLTGTLPADTVARLHTAADLLPGLAVIHQGPDAVVYRFMTTTGGS</sequence>
<name>A0A2V4NMU1_9ACTN</name>
<dbReference type="Proteomes" id="UP000248039">
    <property type="component" value="Unassembled WGS sequence"/>
</dbReference>
<feature type="transmembrane region" description="Helical" evidence="2">
    <location>
        <begin position="312"/>
        <end position="330"/>
    </location>
</feature>
<evidence type="ECO:0000256" key="1">
    <source>
        <dbReference type="SAM" id="MobiDB-lite"/>
    </source>
</evidence>
<feature type="transmembrane region" description="Helical" evidence="2">
    <location>
        <begin position="243"/>
        <end position="262"/>
    </location>
</feature>
<protein>
    <submittedName>
        <fullName evidence="3">Glycosyltransferase</fullName>
    </submittedName>
</protein>
<feature type="transmembrane region" description="Helical" evidence="2">
    <location>
        <begin position="87"/>
        <end position="104"/>
    </location>
</feature>
<dbReference type="AlphaFoldDB" id="A0A2V4NMU1"/>
<dbReference type="EMBL" id="PYBW01000026">
    <property type="protein sequence ID" value="PYC84038.1"/>
    <property type="molecule type" value="Genomic_DNA"/>
</dbReference>
<reference evidence="3 4" key="1">
    <citation type="submission" date="2018-03" db="EMBL/GenBank/DDBJ databases">
        <title>Bioinformatic expansion and discovery of thiopeptide antibiotics.</title>
        <authorList>
            <person name="Schwalen C.J."/>
            <person name="Hudson G.A."/>
            <person name="Mitchell D.A."/>
        </authorList>
    </citation>
    <scope>NUCLEOTIDE SEQUENCE [LARGE SCALE GENOMIC DNA]</scope>
    <source>
        <strain evidence="3 4">ATCC 21389</strain>
    </source>
</reference>
<feature type="region of interest" description="Disordered" evidence="1">
    <location>
        <begin position="1"/>
        <end position="24"/>
    </location>
</feature>
<organism evidence="3 4">
    <name type="scientific">Streptomyces tateyamensis</name>
    <dbReference type="NCBI Taxonomy" id="565073"/>
    <lineage>
        <taxon>Bacteria</taxon>
        <taxon>Bacillati</taxon>
        <taxon>Actinomycetota</taxon>
        <taxon>Actinomycetes</taxon>
        <taxon>Kitasatosporales</taxon>
        <taxon>Streptomycetaceae</taxon>
        <taxon>Streptomyces</taxon>
    </lineage>
</organism>
<keyword evidence="2" id="KW-0812">Transmembrane</keyword>
<dbReference type="GO" id="GO:0016740">
    <property type="term" value="F:transferase activity"/>
    <property type="evidence" value="ECO:0007669"/>
    <property type="project" value="UniProtKB-KW"/>
</dbReference>
<feature type="transmembrane region" description="Helical" evidence="2">
    <location>
        <begin position="342"/>
        <end position="363"/>
    </location>
</feature>